<organism evidence="1 2">
    <name type="scientific">Romanomermis culicivorax</name>
    <name type="common">Nematode worm</name>
    <dbReference type="NCBI Taxonomy" id="13658"/>
    <lineage>
        <taxon>Eukaryota</taxon>
        <taxon>Metazoa</taxon>
        <taxon>Ecdysozoa</taxon>
        <taxon>Nematoda</taxon>
        <taxon>Enoplea</taxon>
        <taxon>Dorylaimia</taxon>
        <taxon>Mermithida</taxon>
        <taxon>Mermithoidea</taxon>
        <taxon>Mermithidae</taxon>
        <taxon>Romanomermis</taxon>
    </lineage>
</organism>
<evidence type="ECO:0000313" key="1">
    <source>
        <dbReference type="Proteomes" id="UP000887565"/>
    </source>
</evidence>
<dbReference type="AlphaFoldDB" id="A0A915KU71"/>
<proteinExistence type="predicted"/>
<dbReference type="WBParaSite" id="nRc.2.0.1.t41682-RA">
    <property type="protein sequence ID" value="nRc.2.0.1.t41682-RA"/>
    <property type="gene ID" value="nRc.2.0.1.g41682"/>
</dbReference>
<keyword evidence="1" id="KW-1185">Reference proteome</keyword>
<accession>A0A915KU71</accession>
<name>A0A915KU71_ROMCU</name>
<sequence>MAWPPYEIRFISAIPTPDNSAPSFEAFFDRGEFNGCGHFTQKPIISLNEDTAVTSWRKEFSTIGNSIEAVILNEKLSR</sequence>
<reference evidence="2" key="1">
    <citation type="submission" date="2022-11" db="UniProtKB">
        <authorList>
            <consortium name="WormBaseParasite"/>
        </authorList>
    </citation>
    <scope>IDENTIFICATION</scope>
</reference>
<protein>
    <submittedName>
        <fullName evidence="2">Uncharacterized protein</fullName>
    </submittedName>
</protein>
<dbReference type="Proteomes" id="UP000887565">
    <property type="component" value="Unplaced"/>
</dbReference>
<evidence type="ECO:0000313" key="2">
    <source>
        <dbReference type="WBParaSite" id="nRc.2.0.1.t41682-RA"/>
    </source>
</evidence>